<dbReference type="InterPro" id="IPR008181">
    <property type="entry name" value="dUTPase"/>
</dbReference>
<dbReference type="InterPro" id="IPR029054">
    <property type="entry name" value="dUTPase-like"/>
</dbReference>
<dbReference type="InterPro" id="IPR033704">
    <property type="entry name" value="dUTPase_trimeric"/>
</dbReference>
<evidence type="ECO:0000259" key="6">
    <source>
        <dbReference type="Pfam" id="PF00692"/>
    </source>
</evidence>
<dbReference type="CDD" id="cd07557">
    <property type="entry name" value="trimeric_dUTPase"/>
    <property type="match status" value="1"/>
</dbReference>
<dbReference type="PANTHER" id="PTHR11241">
    <property type="entry name" value="DEOXYURIDINE 5'-TRIPHOSPHATE NUCLEOTIDOHYDROLASE"/>
    <property type="match status" value="1"/>
</dbReference>
<dbReference type="PANTHER" id="PTHR11241:SF0">
    <property type="entry name" value="DEOXYURIDINE 5'-TRIPHOSPHATE NUCLEOTIDOHYDROLASE"/>
    <property type="match status" value="1"/>
</dbReference>
<protein>
    <recommendedName>
        <fullName evidence="2">dUTP diphosphatase</fullName>
        <ecNumber evidence="2">3.6.1.23</ecNumber>
    </recommendedName>
</protein>
<dbReference type="Gene3D" id="2.70.40.10">
    <property type="match status" value="1"/>
</dbReference>
<comment type="similarity">
    <text evidence="1">Belongs to the dUTPase family.</text>
</comment>
<feature type="region of interest" description="Disordered" evidence="5">
    <location>
        <begin position="241"/>
        <end position="280"/>
    </location>
</feature>
<dbReference type="GO" id="GO:0004170">
    <property type="term" value="F:dUTP diphosphatase activity"/>
    <property type="evidence" value="ECO:0007669"/>
    <property type="project" value="UniProtKB-EC"/>
</dbReference>
<dbReference type="Pfam" id="PF00692">
    <property type="entry name" value="dUTPase"/>
    <property type="match status" value="1"/>
</dbReference>
<reference evidence="7 8" key="1">
    <citation type="journal article" date="2015" name="Vet. Microbiol.">
        <title>Whole-genome sequence of a novel Chinese cyprinid herpesvirus 3 isolate reveals the existence of a distinct European genotype in East Asia.</title>
        <authorList>
            <person name="Li W."/>
            <person name="Lee X."/>
            <person name="Weng S."/>
            <person name="He J."/>
            <person name="Dong C."/>
        </authorList>
    </citation>
    <scope>NUCLEOTIDE SEQUENCE [LARGE SCALE GENOMIC DNA]</scope>
    <source>
        <strain evidence="7">KHV-GZ11</strain>
    </source>
</reference>
<feature type="compositionally biased region" description="Gly residues" evidence="5">
    <location>
        <begin position="257"/>
        <end position="280"/>
    </location>
</feature>
<proteinExistence type="inferred from homology"/>
<name>A0A060IF34_CYHV3</name>
<keyword evidence="3" id="KW-0378">Hydrolase</keyword>
<evidence type="ECO:0000256" key="3">
    <source>
        <dbReference type="ARBA" id="ARBA00022801"/>
    </source>
</evidence>
<dbReference type="InterPro" id="IPR036157">
    <property type="entry name" value="dUTPase-like_sf"/>
</dbReference>
<evidence type="ECO:0000313" key="8">
    <source>
        <dbReference type="Proteomes" id="UP000160099"/>
    </source>
</evidence>
<dbReference type="EC" id="3.6.1.23" evidence="2"/>
<dbReference type="NCBIfam" id="TIGR00576">
    <property type="entry name" value="dut"/>
    <property type="match status" value="1"/>
</dbReference>
<evidence type="ECO:0000256" key="4">
    <source>
        <dbReference type="ARBA" id="ARBA00023080"/>
    </source>
</evidence>
<dbReference type="GO" id="GO:0006226">
    <property type="term" value="P:dUMP biosynthetic process"/>
    <property type="evidence" value="ECO:0007669"/>
    <property type="project" value="InterPro"/>
</dbReference>
<evidence type="ECO:0000256" key="5">
    <source>
        <dbReference type="SAM" id="MobiDB-lite"/>
    </source>
</evidence>
<dbReference type="GO" id="GO:0000287">
    <property type="term" value="F:magnesium ion binding"/>
    <property type="evidence" value="ECO:0007669"/>
    <property type="project" value="InterPro"/>
</dbReference>
<dbReference type="Proteomes" id="UP000160099">
    <property type="component" value="Segment"/>
</dbReference>
<accession>A0A060IF34</accession>
<gene>
    <name evidence="7" type="ORF">CyHV3-GZ_ORF123</name>
</gene>
<evidence type="ECO:0000256" key="1">
    <source>
        <dbReference type="ARBA" id="ARBA00006581"/>
    </source>
</evidence>
<feature type="domain" description="dUTPase-like" evidence="6">
    <location>
        <begin position="21"/>
        <end position="146"/>
    </location>
</feature>
<dbReference type="SUPFAM" id="SSF51283">
    <property type="entry name" value="dUTPase-like"/>
    <property type="match status" value="1"/>
</dbReference>
<evidence type="ECO:0000256" key="2">
    <source>
        <dbReference type="ARBA" id="ARBA00012379"/>
    </source>
</evidence>
<organism evidence="7 8">
    <name type="scientific">Cyprinid herpesvirus 3</name>
    <name type="common">CyHV-3</name>
    <dbReference type="NCBI Taxonomy" id="180230"/>
    <lineage>
        <taxon>Viruses</taxon>
        <taxon>Duplodnaviria</taxon>
        <taxon>Heunggongvirae</taxon>
        <taxon>Peploviricota</taxon>
        <taxon>Herviviricetes</taxon>
        <taxon>Herpesvirales</taxon>
        <taxon>Alloherpesviridae</taxon>
        <taxon>Cyvirus</taxon>
        <taxon>Cyvirus cyprinidallo3</taxon>
    </lineage>
</organism>
<evidence type="ECO:0000313" key="7">
    <source>
        <dbReference type="EMBL" id="AIC32478.1"/>
    </source>
</evidence>
<sequence length="280" mass="29708">MEFSMWQAPLRVKRAMSDAFLPSQATPKSAGYDLTCRADVVIPPRCKATVVDIGITMEIPEGTYGRIAGRSGLSLRTGLSVLAGVIDQDYRGSIGVMFQNLTDDAVPLKRGDKIAQIIFERICHPNVCLADELSDTQRGAGGFGSTDFSSSSFAAGFGKRHKGTFTTFRDVRSGCNGGGTTSSISVRVNSSGGSSVFSPTIVGGRNIDGVEVKYCNGCEETCQGCTVADDSSDDDTVWAERFPLGQRPMDKANRGNRGNGRGNRGNGRGNRGNGNGAMEH</sequence>
<keyword evidence="4" id="KW-0546">Nucleotide metabolism</keyword>
<dbReference type="GO" id="GO:0046081">
    <property type="term" value="P:dUTP catabolic process"/>
    <property type="evidence" value="ECO:0007669"/>
    <property type="project" value="InterPro"/>
</dbReference>
<dbReference type="EMBL" id="KJ627438">
    <property type="protein sequence ID" value="AIC32478.1"/>
    <property type="molecule type" value="Genomic_DNA"/>
</dbReference>
<dbReference type="NCBIfam" id="NF001862">
    <property type="entry name" value="PRK00601.1"/>
    <property type="match status" value="1"/>
</dbReference>